<feature type="compositionally biased region" description="Low complexity" evidence="1">
    <location>
        <begin position="271"/>
        <end position="294"/>
    </location>
</feature>
<organism evidence="4 5">
    <name type="scientific">Cladophialophora psammophila CBS 110553</name>
    <dbReference type="NCBI Taxonomy" id="1182543"/>
    <lineage>
        <taxon>Eukaryota</taxon>
        <taxon>Fungi</taxon>
        <taxon>Dikarya</taxon>
        <taxon>Ascomycota</taxon>
        <taxon>Pezizomycotina</taxon>
        <taxon>Eurotiomycetes</taxon>
        <taxon>Chaetothyriomycetidae</taxon>
        <taxon>Chaetothyriales</taxon>
        <taxon>Herpotrichiellaceae</taxon>
        <taxon>Cladophialophora</taxon>
    </lineage>
</organism>
<sequence>MHFASLLLLLPLLVQADQVALKDKAASWFDKAKSFIPGAIGGSGGGGGGGAPSVSVPVPPNPLASSAAKVAENKVEKINIRNWQRKLSPKPDTEEEWMVYLTGGNKTCFGRCGPVDAVWNESVALLAALPQPAGSPPLILGLLDCEKDEVLCTAWASGVPVIYHFLLPKQSAASAGAKTPLHIIPLNTSTTTVADITSLPRASKSRYQEYPEYTGVLHPIDGLLAKTGVLQPFGYFMWALGTMPSWMMMLGISFISRQIMSRRMGAGRGVPAAGNAQQPAAPRVAPAAPAAQPKAGGGGSARKRK</sequence>
<dbReference type="RefSeq" id="XP_007745845.1">
    <property type="nucleotide sequence ID" value="XM_007747655.1"/>
</dbReference>
<feature type="compositionally biased region" description="Gly residues" evidence="1">
    <location>
        <begin position="295"/>
        <end position="305"/>
    </location>
</feature>
<feature type="region of interest" description="Disordered" evidence="1">
    <location>
        <begin position="267"/>
        <end position="305"/>
    </location>
</feature>
<protein>
    <recommendedName>
        <fullName evidence="6">Thioredoxin domain-containing protein</fullName>
    </recommendedName>
</protein>
<dbReference type="GeneID" id="19191772"/>
<dbReference type="OrthoDB" id="1733656at2759"/>
<accession>W9WQ10</accession>
<feature type="signal peptide" evidence="3">
    <location>
        <begin position="1"/>
        <end position="16"/>
    </location>
</feature>
<evidence type="ECO:0008006" key="6">
    <source>
        <dbReference type="Google" id="ProtNLM"/>
    </source>
</evidence>
<keyword evidence="3" id="KW-0732">Signal</keyword>
<dbReference type="STRING" id="1182543.W9WQ10"/>
<name>W9WQ10_9EURO</name>
<keyword evidence="2" id="KW-0812">Transmembrane</keyword>
<feature type="transmembrane region" description="Helical" evidence="2">
    <location>
        <begin position="235"/>
        <end position="255"/>
    </location>
</feature>
<gene>
    <name evidence="4" type="ORF">A1O5_07066</name>
</gene>
<evidence type="ECO:0000256" key="1">
    <source>
        <dbReference type="SAM" id="MobiDB-lite"/>
    </source>
</evidence>
<reference evidence="4 5" key="1">
    <citation type="submission" date="2013-03" db="EMBL/GenBank/DDBJ databases">
        <title>The Genome Sequence of Cladophialophora psammophila CBS 110553.</title>
        <authorList>
            <consortium name="The Broad Institute Genomics Platform"/>
            <person name="Cuomo C."/>
            <person name="de Hoog S."/>
            <person name="Gorbushina A."/>
            <person name="Walker B."/>
            <person name="Young S.K."/>
            <person name="Zeng Q."/>
            <person name="Gargeya S."/>
            <person name="Fitzgerald M."/>
            <person name="Haas B."/>
            <person name="Abouelleil A."/>
            <person name="Allen A.W."/>
            <person name="Alvarado L."/>
            <person name="Arachchi H.M."/>
            <person name="Berlin A.M."/>
            <person name="Chapman S.B."/>
            <person name="Gainer-Dewar J."/>
            <person name="Goldberg J."/>
            <person name="Griggs A."/>
            <person name="Gujja S."/>
            <person name="Hansen M."/>
            <person name="Howarth C."/>
            <person name="Imamovic A."/>
            <person name="Ireland A."/>
            <person name="Larimer J."/>
            <person name="McCowan C."/>
            <person name="Murphy C."/>
            <person name="Pearson M."/>
            <person name="Poon T.W."/>
            <person name="Priest M."/>
            <person name="Roberts A."/>
            <person name="Saif S."/>
            <person name="Shea T."/>
            <person name="Sisk P."/>
            <person name="Sykes S."/>
            <person name="Wortman J."/>
            <person name="Nusbaum C."/>
            <person name="Birren B."/>
        </authorList>
    </citation>
    <scope>NUCLEOTIDE SEQUENCE [LARGE SCALE GENOMIC DNA]</scope>
    <source>
        <strain evidence="4 5">CBS 110553</strain>
    </source>
</reference>
<proteinExistence type="predicted"/>
<evidence type="ECO:0000313" key="4">
    <source>
        <dbReference type="EMBL" id="EXJ69993.1"/>
    </source>
</evidence>
<comment type="caution">
    <text evidence="4">The sequence shown here is derived from an EMBL/GenBank/DDBJ whole genome shotgun (WGS) entry which is preliminary data.</text>
</comment>
<keyword evidence="2" id="KW-1133">Transmembrane helix</keyword>
<evidence type="ECO:0000256" key="2">
    <source>
        <dbReference type="SAM" id="Phobius"/>
    </source>
</evidence>
<evidence type="ECO:0000256" key="3">
    <source>
        <dbReference type="SAM" id="SignalP"/>
    </source>
</evidence>
<feature type="chain" id="PRO_5004934502" description="Thioredoxin domain-containing protein" evidence="3">
    <location>
        <begin position="17"/>
        <end position="305"/>
    </location>
</feature>
<keyword evidence="5" id="KW-1185">Reference proteome</keyword>
<evidence type="ECO:0000313" key="5">
    <source>
        <dbReference type="Proteomes" id="UP000019471"/>
    </source>
</evidence>
<keyword evidence="2" id="KW-0472">Membrane</keyword>
<dbReference type="eggNOG" id="ENOG502SF32">
    <property type="taxonomic scope" value="Eukaryota"/>
</dbReference>
<dbReference type="EMBL" id="AMGX01000010">
    <property type="protein sequence ID" value="EXJ69993.1"/>
    <property type="molecule type" value="Genomic_DNA"/>
</dbReference>
<dbReference type="AlphaFoldDB" id="W9WQ10"/>
<dbReference type="HOGENOM" id="CLU_070640_0_0_1"/>
<dbReference type="Proteomes" id="UP000019471">
    <property type="component" value="Unassembled WGS sequence"/>
</dbReference>